<gene>
    <name evidence="1" type="ORF">EDM57_04700</name>
</gene>
<dbReference type="Proteomes" id="UP000268829">
    <property type="component" value="Unassembled WGS sequence"/>
</dbReference>
<keyword evidence="2" id="KW-1185">Reference proteome</keyword>
<reference evidence="1 2" key="1">
    <citation type="submission" date="2018-10" db="EMBL/GenBank/DDBJ databases">
        <title>Phylogenomics of Brevibacillus.</title>
        <authorList>
            <person name="Dunlap C."/>
        </authorList>
    </citation>
    <scope>NUCLEOTIDE SEQUENCE [LARGE SCALE GENOMIC DNA]</scope>
    <source>
        <strain evidence="1 2">DSM 100115</strain>
    </source>
</reference>
<dbReference type="AlphaFoldDB" id="A0A3M8B9D7"/>
<evidence type="ECO:0000313" key="1">
    <source>
        <dbReference type="EMBL" id="RNB59445.1"/>
    </source>
</evidence>
<sequence>MITINYCPQGVSCSDFEAEKIVRLWFRNQEPYTYNVSTENIISYVRVLVAEGEINHTDVQLQFNGENLEMNEYAMIKDWRKGFCDYHVENAARIIKAQNQKRRAIRDALKSMTNSEIL</sequence>
<protein>
    <submittedName>
        <fullName evidence="1">Uncharacterized protein</fullName>
    </submittedName>
</protein>
<dbReference type="EMBL" id="RHHS01000013">
    <property type="protein sequence ID" value="RNB59445.1"/>
    <property type="molecule type" value="Genomic_DNA"/>
</dbReference>
<name>A0A3M8B9D7_9BACL</name>
<evidence type="ECO:0000313" key="2">
    <source>
        <dbReference type="Proteomes" id="UP000268829"/>
    </source>
</evidence>
<dbReference type="OrthoDB" id="9792800at2"/>
<organism evidence="1 2">
    <name type="scientific">Brevibacillus gelatini</name>
    <dbReference type="NCBI Taxonomy" id="1655277"/>
    <lineage>
        <taxon>Bacteria</taxon>
        <taxon>Bacillati</taxon>
        <taxon>Bacillota</taxon>
        <taxon>Bacilli</taxon>
        <taxon>Bacillales</taxon>
        <taxon>Paenibacillaceae</taxon>
        <taxon>Brevibacillus</taxon>
    </lineage>
</organism>
<dbReference type="RefSeq" id="WP_122903612.1">
    <property type="nucleotide sequence ID" value="NZ_RHHS01000013.1"/>
</dbReference>
<accession>A0A3M8B9D7</accession>
<comment type="caution">
    <text evidence="1">The sequence shown here is derived from an EMBL/GenBank/DDBJ whole genome shotgun (WGS) entry which is preliminary data.</text>
</comment>
<proteinExistence type="predicted"/>